<evidence type="ECO:0000256" key="6">
    <source>
        <dbReference type="ARBA" id="ARBA00022737"/>
    </source>
</evidence>
<dbReference type="EMBL" id="PQWO01000010">
    <property type="protein sequence ID" value="PZD72365.1"/>
    <property type="molecule type" value="Genomic_DNA"/>
</dbReference>
<accession>A0A2W1JLM8</accession>
<feature type="repeat" description="TPR" evidence="8">
    <location>
        <begin position="10"/>
        <end position="43"/>
    </location>
</feature>
<keyword evidence="11" id="KW-1185">Reference proteome</keyword>
<dbReference type="InterPro" id="IPR011990">
    <property type="entry name" value="TPR-like_helical_dom_sf"/>
</dbReference>
<evidence type="ECO:0000256" key="8">
    <source>
        <dbReference type="PROSITE-ProRule" id="PRU00339"/>
    </source>
</evidence>
<keyword evidence="4" id="KW-0328">Glycosyltransferase</keyword>
<dbReference type="PANTHER" id="PTHR44835:SF1">
    <property type="entry name" value="PROTEIN O-GLCNAC TRANSFERASE"/>
    <property type="match status" value="1"/>
</dbReference>
<organism evidence="10 11">
    <name type="scientific">Acaryochloris thomasi RCC1774</name>
    <dbReference type="NCBI Taxonomy" id="1764569"/>
    <lineage>
        <taxon>Bacteria</taxon>
        <taxon>Bacillati</taxon>
        <taxon>Cyanobacteriota</taxon>
        <taxon>Cyanophyceae</taxon>
        <taxon>Acaryochloridales</taxon>
        <taxon>Acaryochloridaceae</taxon>
        <taxon>Acaryochloris</taxon>
        <taxon>Acaryochloris thomasi</taxon>
    </lineage>
</organism>
<name>A0A2W1JLM8_9CYAN</name>
<comment type="pathway">
    <text evidence="1">Protein modification; protein glycosylation.</text>
</comment>
<keyword evidence="7 8" id="KW-0802">TPR repeat</keyword>
<dbReference type="EC" id="2.4.1.255" evidence="3"/>
<comment type="caution">
    <text evidence="10">The sequence shown here is derived from an EMBL/GenBank/DDBJ whole genome shotgun (WGS) entry which is preliminary data.</text>
</comment>
<evidence type="ECO:0000313" key="11">
    <source>
        <dbReference type="Proteomes" id="UP000248857"/>
    </source>
</evidence>
<evidence type="ECO:0000256" key="4">
    <source>
        <dbReference type="ARBA" id="ARBA00022676"/>
    </source>
</evidence>
<evidence type="ECO:0000256" key="3">
    <source>
        <dbReference type="ARBA" id="ARBA00011970"/>
    </source>
</evidence>
<feature type="domain" description="O-GlcNAc transferase C-terminal" evidence="9">
    <location>
        <begin position="524"/>
        <end position="711"/>
    </location>
</feature>
<dbReference type="RefSeq" id="WP_110987016.1">
    <property type="nucleotide sequence ID" value="NZ_CAWNWM010000010.1"/>
</dbReference>
<gene>
    <name evidence="10" type="ORF">C1752_03604</name>
</gene>
<dbReference type="AlphaFoldDB" id="A0A2W1JLM8"/>
<feature type="domain" description="O-GlcNAc transferase C-terminal" evidence="9">
    <location>
        <begin position="355"/>
        <end position="513"/>
    </location>
</feature>
<dbReference type="SUPFAM" id="SSF48452">
    <property type="entry name" value="TPR-like"/>
    <property type="match status" value="1"/>
</dbReference>
<dbReference type="PROSITE" id="PS50005">
    <property type="entry name" value="TPR"/>
    <property type="match status" value="1"/>
</dbReference>
<dbReference type="OrthoDB" id="146908at2"/>
<keyword evidence="6" id="KW-0677">Repeat</keyword>
<dbReference type="Gene3D" id="3.40.50.2000">
    <property type="entry name" value="Glycogen Phosphorylase B"/>
    <property type="match status" value="1"/>
</dbReference>
<evidence type="ECO:0000256" key="2">
    <source>
        <dbReference type="ARBA" id="ARBA00005386"/>
    </source>
</evidence>
<dbReference type="Gene3D" id="1.25.40.10">
    <property type="entry name" value="Tetratricopeptide repeat domain"/>
    <property type="match status" value="1"/>
</dbReference>
<dbReference type="GO" id="GO:0097363">
    <property type="term" value="F:protein O-acetylglucosaminyltransferase activity"/>
    <property type="evidence" value="ECO:0007669"/>
    <property type="project" value="UniProtKB-EC"/>
</dbReference>
<evidence type="ECO:0000313" key="10">
    <source>
        <dbReference type="EMBL" id="PZD72365.1"/>
    </source>
</evidence>
<comment type="similarity">
    <text evidence="2">Belongs to the glycosyltransferase 41 family. O-GlcNAc transferase subfamily.</text>
</comment>
<dbReference type="InterPro" id="IPR029489">
    <property type="entry name" value="OGT/SEC/SPY_C"/>
</dbReference>
<dbReference type="InterPro" id="IPR051939">
    <property type="entry name" value="Glycosyltr_41/O-GlcNAc_trsf"/>
</dbReference>
<evidence type="ECO:0000256" key="7">
    <source>
        <dbReference type="ARBA" id="ARBA00022803"/>
    </source>
</evidence>
<dbReference type="Gene3D" id="3.40.50.11380">
    <property type="match status" value="1"/>
</dbReference>
<reference evidence="10 11" key="1">
    <citation type="journal article" date="2018" name="Sci. Rep.">
        <title>A novel species of the marine cyanobacterium Acaryochloris with a unique pigment content and lifestyle.</title>
        <authorList>
            <person name="Partensky F."/>
            <person name="Six C."/>
            <person name="Ratin M."/>
            <person name="Garczarek L."/>
            <person name="Vaulot D."/>
            <person name="Probert I."/>
            <person name="Calteau A."/>
            <person name="Gourvil P."/>
            <person name="Marie D."/>
            <person name="Grebert T."/>
            <person name="Bouchier C."/>
            <person name="Le Panse S."/>
            <person name="Gachenot M."/>
            <person name="Rodriguez F."/>
            <person name="Garrido J.L."/>
        </authorList>
    </citation>
    <scope>NUCLEOTIDE SEQUENCE [LARGE SCALE GENOMIC DNA]</scope>
    <source>
        <strain evidence="10 11">RCC1774</strain>
    </source>
</reference>
<dbReference type="PANTHER" id="PTHR44835">
    <property type="entry name" value="UDP-N-ACETYLGLUCOSAMINE--PEPTIDE N-ACETYLGLUCOSAMINYLTRANSFERASE SPINDLY-RELATED"/>
    <property type="match status" value="1"/>
</dbReference>
<evidence type="ECO:0000256" key="5">
    <source>
        <dbReference type="ARBA" id="ARBA00022679"/>
    </source>
</evidence>
<sequence length="727" mass="83129">MDNTYSSDQAKNLVQAAKSSFSEGRYSEAAQLYDQLVSLQPKISTHYWYLGLSLLLIEQESEAQATWLEGVVEFTEDGTLSLLSILKFEVERLETAFNMQSAWLVRKYIQEIDPDDLENLLIALDHSANLGFLAESDELIYQVIDLIGQHEHFDSDALPKVVSSLLINSPHSTAAVDFIEICIEKYTNSQKLASILFSIINDIQQNHSIRRENVIRLVHLCLDFSPQNSSVLINLISLYQEIGQYNRSIEYGKQLVEVSRTKFDRISAIYLLVKGFLLSGGKWLEAESSYRECHHLIQSFLSESPSLDLDKSMRLLVITGVSPYFSDNPAAHNIIRKQIIQSSCTNFSRQSIDTEKRHQSNRPLRIGYISSCFRRHSVAWLSRWIFQYHNSDKFHIYAYSLKRTDDDLQNFIANQVQNFVHVSPDAKPTEIAKHIQQDEIDILVDLDSITSKKICSVMMLKPAPIQVTWLGSDASGVPVIDYFMADQYVLPDTAHDYYTSKIWRLPKTYVAVDGFEASTPTLRRCHLSIPNDAVVFFSSQTGYKRHQKTVHLQMKILREVPGSFFLVRGLSDGDSVQAFFADIAEQEGVSFDRFRFLPTFPSEEIHRANLQIADVVLDTYPYNGATTTLETLWMGIPLVTRVGEQFAARNSYAFMMNVGVAEGIAWTDEEYIEWGIRLGTDEALRKKVAWQLKQSRHTSPLWDAKKFTCEMENAYCQMWAKYTEQVS</sequence>
<protein>
    <recommendedName>
        <fullName evidence="3">protein O-GlcNAc transferase</fullName>
        <ecNumber evidence="3">2.4.1.255</ecNumber>
    </recommendedName>
</protein>
<proteinExistence type="inferred from homology"/>
<keyword evidence="5" id="KW-0808">Transferase</keyword>
<dbReference type="Pfam" id="PF13844">
    <property type="entry name" value="Glyco_transf_41"/>
    <property type="match status" value="2"/>
</dbReference>
<evidence type="ECO:0000256" key="1">
    <source>
        <dbReference type="ARBA" id="ARBA00004922"/>
    </source>
</evidence>
<dbReference type="Proteomes" id="UP000248857">
    <property type="component" value="Unassembled WGS sequence"/>
</dbReference>
<evidence type="ECO:0000259" key="9">
    <source>
        <dbReference type="Pfam" id="PF13844"/>
    </source>
</evidence>
<dbReference type="InterPro" id="IPR019734">
    <property type="entry name" value="TPR_rpt"/>
</dbReference>